<feature type="region of interest" description="Disordered" evidence="1">
    <location>
        <begin position="197"/>
        <end position="216"/>
    </location>
</feature>
<protein>
    <submittedName>
        <fullName evidence="3">Uncharacterized protein LOC34624176</fullName>
    </submittedName>
</protein>
<feature type="region of interest" description="Disordered" evidence="1">
    <location>
        <begin position="978"/>
        <end position="1010"/>
    </location>
</feature>
<evidence type="ECO:0000256" key="1">
    <source>
        <dbReference type="SAM" id="MobiDB-lite"/>
    </source>
</evidence>
<feature type="compositionally biased region" description="Low complexity" evidence="1">
    <location>
        <begin position="1048"/>
        <end position="1061"/>
    </location>
</feature>
<feature type="region of interest" description="Disordered" evidence="1">
    <location>
        <begin position="691"/>
        <end position="714"/>
    </location>
</feature>
<evidence type="ECO:0000313" key="3">
    <source>
        <dbReference type="RefSeq" id="XP_026190293.1"/>
    </source>
</evidence>
<feature type="compositionally biased region" description="Polar residues" evidence="1">
    <location>
        <begin position="485"/>
        <end position="511"/>
    </location>
</feature>
<dbReference type="AlphaFoldDB" id="A0A6P6RR73"/>
<organism evidence="2 3">
    <name type="scientific">Cyclospora cayetanensis</name>
    <dbReference type="NCBI Taxonomy" id="88456"/>
    <lineage>
        <taxon>Eukaryota</taxon>
        <taxon>Sar</taxon>
        <taxon>Alveolata</taxon>
        <taxon>Apicomplexa</taxon>
        <taxon>Conoidasida</taxon>
        <taxon>Coccidia</taxon>
        <taxon>Eucoccidiorida</taxon>
        <taxon>Eimeriorina</taxon>
        <taxon>Eimeriidae</taxon>
        <taxon>Cyclospora</taxon>
    </lineage>
</organism>
<dbReference type="RefSeq" id="XP_026190293.1">
    <property type="nucleotide sequence ID" value="XM_026334508.1"/>
</dbReference>
<feature type="compositionally biased region" description="Polar residues" evidence="1">
    <location>
        <begin position="455"/>
        <end position="465"/>
    </location>
</feature>
<name>A0A6P6RR73_9EIME</name>
<dbReference type="Proteomes" id="UP000515125">
    <property type="component" value="Unplaced"/>
</dbReference>
<accession>A0A6P6RR73</accession>
<gene>
    <name evidence="3" type="primary">LOC34624176</name>
</gene>
<feature type="region of interest" description="Disordered" evidence="1">
    <location>
        <begin position="452"/>
        <end position="511"/>
    </location>
</feature>
<keyword evidence="2" id="KW-1185">Reference proteome</keyword>
<feature type="compositionally biased region" description="Basic and acidic residues" evidence="1">
    <location>
        <begin position="994"/>
        <end position="1010"/>
    </location>
</feature>
<feature type="non-terminal residue" evidence="3">
    <location>
        <position position="1167"/>
    </location>
</feature>
<sequence length="1167" mass="124113">MLSFGSEPVDLSMGNTGRLTHSLLLGPSSHGPLLTSCVGGAVSASSATAQRLAAYGFIGAPVLPFALSSGNGTNVLAPLSQLQQKQFQQYDTGQRRHSALPVATRPNPNIPIILSALRHHVRALVRIMYSKQSMKLSAREPLEHEAGHTQRSSCPVLYESDPGIEYGDCRNLSELHNASRSYIESLVSNADEKIGAASETPVRRSGDSSTNSDCRPSKMVVLAARSHDVGAVAPRSPPTAPLLQHSERSGSQEESFEVVDGSTLSRRGTPISDDSETIATASPPLLLGTGDGATEGWEGQCLFHEEHLDACSLNEFSEYLQIFSCFLGLPLPEVSKQDPSTLQHVRLQLLLLRNNHQQQPGGHHNFKPLLQRWLPLLQVSSLGSGAENGVSGGPFASYTAGAIASVAPCWRFTGSGPSPTMAFGSISTPLISPISPSPGTHLLADLPPLAAPASTREQTTSNRTEATGECENSAAGPLAQGESRFPSSSVDAFSVDGPSSGSNLPRSGKNSDTGVISTFPTDFVSYTVPTSLGPAAACDASTAAASVLSRPTEREKTLSWSPECTVAAAGALATATALRLPPIGVNRVGLGVPGLTGDGKSIGLGGTFSLPEVVATNLAHQGTEGPTEASANTPGCSGVGTFSSGESAALLPASAPCEWMRDGAAPTLSSMPPGAAFSSYLFLNNRQPPGDHPAPSFVEAAGSVRGSSTGGPTSPADVGLVISAEGLNQGKNQRGNVQVTFSPQLGAWVVCCASGLLQQSRAFSVALLGFEGAKKKAQQYATHCRRQCSSKRASCRTGKEKEETRDDGCTGGPRVVKEIGRRSACGVPVVPQVTLGLTGPPGGAFNLAKSSSEEFILPKSDFSASRVARLSRRAMELPYVHGVRFEAANFAWVAQMRGEARRFLVKKHGFVKSRLCAIEKIEMWRAALPPEALASELKAEQDVLAMVPAACLEEADLKEIYAVEESMRLKFQRRILTPKSSVQGNPPAATKRQRTSDLNDNKEAAKASASHDFDVEHFLPQPDHHVTDAQQINVQRDALYEEQRYPFQHSQQQSLQSSQQQHMEHHQQQPLQHHQLLRSTAALAPVKDHTAGRNTSLQQPHQMMLPLQAFRTRGHQQQLLNQLETSQLGNLARFQSHGECQGACHISLGIENGRYIKSTLASGFFPE</sequence>
<feature type="region of interest" description="Disordered" evidence="1">
    <location>
        <begin position="1046"/>
        <end position="1075"/>
    </location>
</feature>
<dbReference type="OrthoDB" id="346650at2759"/>
<evidence type="ECO:0000313" key="2">
    <source>
        <dbReference type="Proteomes" id="UP000515125"/>
    </source>
</evidence>
<reference evidence="3" key="1">
    <citation type="submission" date="2025-08" db="UniProtKB">
        <authorList>
            <consortium name="RefSeq"/>
        </authorList>
    </citation>
    <scope>IDENTIFICATION</scope>
</reference>
<feature type="region of interest" description="Disordered" evidence="1">
    <location>
        <begin position="230"/>
        <end position="285"/>
    </location>
</feature>
<proteinExistence type="predicted"/>
<dbReference type="GeneID" id="34624176"/>